<dbReference type="AlphaFoldDB" id="A0A9D2ECZ4"/>
<protein>
    <submittedName>
        <fullName evidence="7">YihY/virulence factor BrkB family protein</fullName>
    </submittedName>
</protein>
<evidence type="ECO:0000313" key="7">
    <source>
        <dbReference type="EMBL" id="HIZ35055.1"/>
    </source>
</evidence>
<evidence type="ECO:0000256" key="3">
    <source>
        <dbReference type="ARBA" id="ARBA00022692"/>
    </source>
</evidence>
<dbReference type="EMBL" id="DXBY01000075">
    <property type="protein sequence ID" value="HIZ35055.1"/>
    <property type="molecule type" value="Genomic_DNA"/>
</dbReference>
<evidence type="ECO:0000256" key="6">
    <source>
        <dbReference type="SAM" id="Phobius"/>
    </source>
</evidence>
<keyword evidence="2" id="KW-1003">Cell membrane</keyword>
<feature type="transmembrane region" description="Helical" evidence="6">
    <location>
        <begin position="145"/>
        <end position="171"/>
    </location>
</feature>
<comment type="subcellular location">
    <subcellularLocation>
        <location evidence="1">Cell membrane</location>
        <topology evidence="1">Multi-pass membrane protein</topology>
    </subcellularLocation>
</comment>
<dbReference type="InterPro" id="IPR017039">
    <property type="entry name" value="Virul_fac_BrkB"/>
</dbReference>
<reference evidence="7" key="1">
    <citation type="journal article" date="2021" name="PeerJ">
        <title>Extensive microbial diversity within the chicken gut microbiome revealed by metagenomics and culture.</title>
        <authorList>
            <person name="Gilroy R."/>
            <person name="Ravi A."/>
            <person name="Getino M."/>
            <person name="Pursley I."/>
            <person name="Horton D.L."/>
            <person name="Alikhan N.F."/>
            <person name="Baker D."/>
            <person name="Gharbi K."/>
            <person name="Hall N."/>
            <person name="Watson M."/>
            <person name="Adriaenssens E.M."/>
            <person name="Foster-Nyarko E."/>
            <person name="Jarju S."/>
            <person name="Secka A."/>
            <person name="Antonio M."/>
            <person name="Oren A."/>
            <person name="Chaudhuri R.R."/>
            <person name="La Ragione R."/>
            <person name="Hildebrand F."/>
            <person name="Pallen M.J."/>
        </authorList>
    </citation>
    <scope>NUCLEOTIDE SEQUENCE</scope>
    <source>
        <strain evidence="7">ChiGjej4B4-7305</strain>
    </source>
</reference>
<evidence type="ECO:0000256" key="1">
    <source>
        <dbReference type="ARBA" id="ARBA00004651"/>
    </source>
</evidence>
<feature type="transmembrane region" description="Helical" evidence="6">
    <location>
        <begin position="110"/>
        <end position="133"/>
    </location>
</feature>
<name>A0A9D2ECZ4_9MICO</name>
<comment type="caution">
    <text evidence="7">The sequence shown here is derived from an EMBL/GenBank/DDBJ whole genome shotgun (WGS) entry which is preliminary data.</text>
</comment>
<feature type="transmembrane region" description="Helical" evidence="6">
    <location>
        <begin position="260"/>
        <end position="283"/>
    </location>
</feature>
<evidence type="ECO:0000256" key="5">
    <source>
        <dbReference type="ARBA" id="ARBA00023136"/>
    </source>
</evidence>
<keyword evidence="5 6" id="KW-0472">Membrane</keyword>
<feature type="transmembrane region" description="Helical" evidence="6">
    <location>
        <begin position="191"/>
        <end position="210"/>
    </location>
</feature>
<dbReference type="PANTHER" id="PTHR30213">
    <property type="entry name" value="INNER MEMBRANE PROTEIN YHJD"/>
    <property type="match status" value="1"/>
</dbReference>
<organism evidence="7 8">
    <name type="scientific">Candidatus Ruania gallistercoris</name>
    <dbReference type="NCBI Taxonomy" id="2838746"/>
    <lineage>
        <taxon>Bacteria</taxon>
        <taxon>Bacillati</taxon>
        <taxon>Actinomycetota</taxon>
        <taxon>Actinomycetes</taxon>
        <taxon>Micrococcales</taxon>
        <taxon>Ruaniaceae</taxon>
        <taxon>Ruania</taxon>
    </lineage>
</organism>
<keyword evidence="4 6" id="KW-1133">Transmembrane helix</keyword>
<dbReference type="Proteomes" id="UP000824037">
    <property type="component" value="Unassembled WGS sequence"/>
</dbReference>
<evidence type="ECO:0000256" key="2">
    <source>
        <dbReference type="ARBA" id="ARBA00022475"/>
    </source>
</evidence>
<sequence>MSADQHDRQTRGPIQLVAQTVAETFRACVRYRVLSLAAEASFFTLLSLPPLLFALAGAIGFVAGLFDPGVIEEFRAQTLELASQALTPSVVDSLIRPTLESVLAEGRADVLVVGFLIAVWSGSRALSVFIATISIMYGHAGHRSALLTLALSVGLYVGFLLLAMVLIPLVLAGPEVVERLLPEPLEWLNRLYWPITVCGSALFLAVLYSIAIPRGYRLRSALPGAAIALLIWVAGSWSLRQVLGLSTASASIYGPLTAPIALLLWIYLICTAILIGAALNAALAGIRDPGGTESEATAPSGGGG</sequence>
<dbReference type="GO" id="GO:0005886">
    <property type="term" value="C:plasma membrane"/>
    <property type="evidence" value="ECO:0007669"/>
    <property type="project" value="UniProtKB-SubCell"/>
</dbReference>
<reference evidence="7" key="2">
    <citation type="submission" date="2021-04" db="EMBL/GenBank/DDBJ databases">
        <authorList>
            <person name="Gilroy R."/>
        </authorList>
    </citation>
    <scope>NUCLEOTIDE SEQUENCE</scope>
    <source>
        <strain evidence="7">ChiGjej4B4-7305</strain>
    </source>
</reference>
<dbReference type="PANTHER" id="PTHR30213:SF0">
    <property type="entry name" value="UPF0761 MEMBRANE PROTEIN YIHY"/>
    <property type="match status" value="1"/>
</dbReference>
<accession>A0A9D2ECZ4</accession>
<feature type="transmembrane region" description="Helical" evidence="6">
    <location>
        <begin position="222"/>
        <end position="240"/>
    </location>
</feature>
<evidence type="ECO:0000313" key="8">
    <source>
        <dbReference type="Proteomes" id="UP000824037"/>
    </source>
</evidence>
<evidence type="ECO:0000256" key="4">
    <source>
        <dbReference type="ARBA" id="ARBA00022989"/>
    </source>
</evidence>
<feature type="transmembrane region" description="Helical" evidence="6">
    <location>
        <begin position="40"/>
        <end position="66"/>
    </location>
</feature>
<keyword evidence="3 6" id="KW-0812">Transmembrane</keyword>
<dbReference type="Pfam" id="PF03631">
    <property type="entry name" value="Virul_fac_BrkB"/>
    <property type="match status" value="1"/>
</dbReference>
<dbReference type="PIRSF" id="PIRSF035875">
    <property type="entry name" value="RNase_BN"/>
    <property type="match status" value="1"/>
</dbReference>
<proteinExistence type="predicted"/>
<gene>
    <name evidence="7" type="ORF">H9815_04705</name>
</gene>